<sequence length="78" mass="8647">MAEAVGRTGRWTWAIDTLFFAIHLVLYASFRVLCLSAGVTSWRRDWTRRSGSVGVACLVDFACAVPYLHGVLTAARSR</sequence>
<keyword evidence="1" id="KW-0812">Transmembrane</keyword>
<evidence type="ECO:0000313" key="2">
    <source>
        <dbReference type="EMBL" id="KAF2453876.1"/>
    </source>
</evidence>
<feature type="transmembrane region" description="Helical" evidence="1">
    <location>
        <begin position="53"/>
        <end position="75"/>
    </location>
</feature>
<proteinExistence type="predicted"/>
<dbReference type="AlphaFoldDB" id="A0A6A6NQ56"/>
<protein>
    <submittedName>
        <fullName evidence="2">Uncharacterized protein</fullName>
    </submittedName>
</protein>
<dbReference type="Proteomes" id="UP000799766">
    <property type="component" value="Unassembled WGS sequence"/>
</dbReference>
<evidence type="ECO:0000313" key="3">
    <source>
        <dbReference type="Proteomes" id="UP000799766"/>
    </source>
</evidence>
<gene>
    <name evidence="2" type="ORF">BDY21DRAFT_354389</name>
</gene>
<keyword evidence="3" id="KW-1185">Reference proteome</keyword>
<name>A0A6A6NQ56_9PEZI</name>
<keyword evidence="1" id="KW-1133">Transmembrane helix</keyword>
<keyword evidence="1" id="KW-0472">Membrane</keyword>
<evidence type="ECO:0000256" key="1">
    <source>
        <dbReference type="SAM" id="Phobius"/>
    </source>
</evidence>
<dbReference type="EMBL" id="MU001694">
    <property type="protein sequence ID" value="KAF2453876.1"/>
    <property type="molecule type" value="Genomic_DNA"/>
</dbReference>
<feature type="transmembrane region" description="Helical" evidence="1">
    <location>
        <begin position="12"/>
        <end position="33"/>
    </location>
</feature>
<reference evidence="2" key="1">
    <citation type="journal article" date="2020" name="Stud. Mycol.">
        <title>101 Dothideomycetes genomes: a test case for predicting lifestyles and emergence of pathogens.</title>
        <authorList>
            <person name="Haridas S."/>
            <person name="Albert R."/>
            <person name="Binder M."/>
            <person name="Bloem J."/>
            <person name="Labutti K."/>
            <person name="Salamov A."/>
            <person name="Andreopoulos B."/>
            <person name="Baker S."/>
            <person name="Barry K."/>
            <person name="Bills G."/>
            <person name="Bluhm B."/>
            <person name="Cannon C."/>
            <person name="Castanera R."/>
            <person name="Culley D."/>
            <person name="Daum C."/>
            <person name="Ezra D."/>
            <person name="Gonzalez J."/>
            <person name="Henrissat B."/>
            <person name="Kuo A."/>
            <person name="Liang C."/>
            <person name="Lipzen A."/>
            <person name="Lutzoni F."/>
            <person name="Magnuson J."/>
            <person name="Mondo S."/>
            <person name="Nolan M."/>
            <person name="Ohm R."/>
            <person name="Pangilinan J."/>
            <person name="Park H.-J."/>
            <person name="Ramirez L."/>
            <person name="Alfaro M."/>
            <person name="Sun H."/>
            <person name="Tritt A."/>
            <person name="Yoshinaga Y."/>
            <person name="Zwiers L.-H."/>
            <person name="Turgeon B."/>
            <person name="Goodwin S."/>
            <person name="Spatafora J."/>
            <person name="Crous P."/>
            <person name="Grigoriev I."/>
        </authorList>
    </citation>
    <scope>NUCLEOTIDE SEQUENCE</scope>
    <source>
        <strain evidence="2">ATCC 16933</strain>
    </source>
</reference>
<accession>A0A6A6NQ56</accession>
<organism evidence="2 3">
    <name type="scientific">Lineolata rhizophorae</name>
    <dbReference type="NCBI Taxonomy" id="578093"/>
    <lineage>
        <taxon>Eukaryota</taxon>
        <taxon>Fungi</taxon>
        <taxon>Dikarya</taxon>
        <taxon>Ascomycota</taxon>
        <taxon>Pezizomycotina</taxon>
        <taxon>Dothideomycetes</taxon>
        <taxon>Dothideomycetes incertae sedis</taxon>
        <taxon>Lineolatales</taxon>
        <taxon>Lineolataceae</taxon>
        <taxon>Lineolata</taxon>
    </lineage>
</organism>